<proteinExistence type="predicted"/>
<protein>
    <submittedName>
        <fullName evidence="2">Uncharacterized protein</fullName>
    </submittedName>
</protein>
<sequence>MESICWIFKRLQTHNQSDDEIPAHVQTLKSTVTPSNPTSHPNNPLITPNFGHLHHENLYQSRTKPISLFHKLKQPPNTRAKPQCLVNIQLTINTTIETGQPPDTGKPTTTPNIYLKQQMSKFIPPPKHTTSKPSSSQSKGSAGGASSTDDAAATSRGNKCGTSGGARGYRGPRGGDRRENAAVGSGSLRGSTRAIVSYREGMERVTGSKHTRANSPKHYTDQFTFANLHEREERQFLISIPSETLRVAFNIRLYPATLLHRYAVLILPTLTEYDVPMKNGLSHPLLRHLEMSLAPRESFTIYAKFPMRVLLWNCRGCNNPDFIRNFQAIVTWNDPNIIYLTETKISNHSTLLDALDFTDWFDIGAN</sequence>
<feature type="compositionally biased region" description="Low complexity" evidence="1">
    <location>
        <begin position="131"/>
        <end position="155"/>
    </location>
</feature>
<dbReference type="PANTHER" id="PTHR35218:SF7">
    <property type="entry name" value="ENDONUCLEASE_EXONUCLEASE_PHOSPHATASE"/>
    <property type="match status" value="1"/>
</dbReference>
<dbReference type="Proteomes" id="UP001291623">
    <property type="component" value="Unassembled WGS sequence"/>
</dbReference>
<keyword evidence="3" id="KW-1185">Reference proteome</keyword>
<dbReference type="InterPro" id="IPR036691">
    <property type="entry name" value="Endo/exonu/phosph_ase_sf"/>
</dbReference>
<name>A0AAE1VSA6_9SOLA</name>
<feature type="region of interest" description="Disordered" evidence="1">
    <location>
        <begin position="122"/>
        <end position="194"/>
    </location>
</feature>
<dbReference type="SUPFAM" id="SSF56219">
    <property type="entry name" value="DNase I-like"/>
    <property type="match status" value="1"/>
</dbReference>
<dbReference type="PANTHER" id="PTHR35218">
    <property type="entry name" value="RNASE H DOMAIN-CONTAINING PROTEIN"/>
    <property type="match status" value="1"/>
</dbReference>
<comment type="caution">
    <text evidence="2">The sequence shown here is derived from an EMBL/GenBank/DDBJ whole genome shotgun (WGS) entry which is preliminary data.</text>
</comment>
<evidence type="ECO:0000256" key="1">
    <source>
        <dbReference type="SAM" id="MobiDB-lite"/>
    </source>
</evidence>
<dbReference type="AlphaFoldDB" id="A0AAE1VSA6"/>
<organism evidence="2 3">
    <name type="scientific">Anisodus tanguticus</name>
    <dbReference type="NCBI Taxonomy" id="243964"/>
    <lineage>
        <taxon>Eukaryota</taxon>
        <taxon>Viridiplantae</taxon>
        <taxon>Streptophyta</taxon>
        <taxon>Embryophyta</taxon>
        <taxon>Tracheophyta</taxon>
        <taxon>Spermatophyta</taxon>
        <taxon>Magnoliopsida</taxon>
        <taxon>eudicotyledons</taxon>
        <taxon>Gunneridae</taxon>
        <taxon>Pentapetalae</taxon>
        <taxon>asterids</taxon>
        <taxon>lamiids</taxon>
        <taxon>Solanales</taxon>
        <taxon>Solanaceae</taxon>
        <taxon>Solanoideae</taxon>
        <taxon>Hyoscyameae</taxon>
        <taxon>Anisodus</taxon>
    </lineage>
</organism>
<feature type="compositionally biased region" description="Gly residues" evidence="1">
    <location>
        <begin position="162"/>
        <end position="172"/>
    </location>
</feature>
<dbReference type="EMBL" id="JAVYJV010000005">
    <property type="protein sequence ID" value="KAK4370465.1"/>
    <property type="molecule type" value="Genomic_DNA"/>
</dbReference>
<reference evidence="2" key="1">
    <citation type="submission" date="2023-12" db="EMBL/GenBank/DDBJ databases">
        <title>Genome assembly of Anisodus tanguticus.</title>
        <authorList>
            <person name="Wang Y.-J."/>
        </authorList>
    </citation>
    <scope>NUCLEOTIDE SEQUENCE</scope>
    <source>
        <strain evidence="2">KB-2021</strain>
        <tissue evidence="2">Leaf</tissue>
    </source>
</reference>
<evidence type="ECO:0000313" key="3">
    <source>
        <dbReference type="Proteomes" id="UP001291623"/>
    </source>
</evidence>
<gene>
    <name evidence="2" type="ORF">RND71_009940</name>
</gene>
<accession>A0AAE1VSA6</accession>
<evidence type="ECO:0000313" key="2">
    <source>
        <dbReference type="EMBL" id="KAK4370465.1"/>
    </source>
</evidence>